<protein>
    <submittedName>
        <fullName evidence="2">Type II secretion system protein</fullName>
    </submittedName>
</protein>
<dbReference type="InterPro" id="IPR012902">
    <property type="entry name" value="N_methyl_site"/>
</dbReference>
<gene>
    <name evidence="2" type="ORF">IAC76_06685</name>
</gene>
<dbReference type="NCBIfam" id="TIGR02532">
    <property type="entry name" value="IV_pilin_GFxxxE"/>
    <property type="match status" value="1"/>
</dbReference>
<accession>A0A9D9DP39</accession>
<dbReference type="SUPFAM" id="SSF54523">
    <property type="entry name" value="Pili subunits"/>
    <property type="match status" value="1"/>
</dbReference>
<name>A0A9D9DP39_9BACT</name>
<evidence type="ECO:0000313" key="3">
    <source>
        <dbReference type="Proteomes" id="UP000823632"/>
    </source>
</evidence>
<dbReference type="InterPro" id="IPR045584">
    <property type="entry name" value="Pilin-like"/>
</dbReference>
<dbReference type="InterPro" id="IPR046721">
    <property type="entry name" value="DUF6613"/>
</dbReference>
<feature type="domain" description="DUF6613" evidence="1">
    <location>
        <begin position="28"/>
        <end position="234"/>
    </location>
</feature>
<evidence type="ECO:0000259" key="1">
    <source>
        <dbReference type="Pfam" id="PF20318"/>
    </source>
</evidence>
<reference evidence="2" key="1">
    <citation type="submission" date="2020-10" db="EMBL/GenBank/DDBJ databases">
        <authorList>
            <person name="Gilroy R."/>
        </authorList>
    </citation>
    <scope>NUCLEOTIDE SEQUENCE</scope>
    <source>
        <strain evidence="2">10192</strain>
    </source>
</reference>
<sequence length="235" mass="26729">MNKFAFTLAEVLITLGIIGVVAALTLPTLIQTNKNLEVEAKLKKFYSIMNQAIMLSELKNGDYNYWPAPCGNTTCEEYLAKYYKPYFTTIKLTKFNSYGGNNVAYYFNDGTAVVFKAEGGKFDIFFFPNAKNLDPDNFAETNDDGSIASRQGSGISYFPFQTIPPNDESGHTMKRFRNKKFSPYIHDLRCWSEACLTDPGNTWACHKDAPLKGWCTALIFYHGWKIPKDYPFKVR</sequence>
<dbReference type="Proteomes" id="UP000823632">
    <property type="component" value="Unassembled WGS sequence"/>
</dbReference>
<dbReference type="Pfam" id="PF20318">
    <property type="entry name" value="DUF6613"/>
    <property type="match status" value="1"/>
</dbReference>
<evidence type="ECO:0000313" key="2">
    <source>
        <dbReference type="EMBL" id="MBO8431058.1"/>
    </source>
</evidence>
<reference evidence="2" key="2">
    <citation type="journal article" date="2021" name="PeerJ">
        <title>Extensive microbial diversity within the chicken gut microbiome revealed by metagenomics and culture.</title>
        <authorList>
            <person name="Gilroy R."/>
            <person name="Ravi A."/>
            <person name="Getino M."/>
            <person name="Pursley I."/>
            <person name="Horton D.L."/>
            <person name="Alikhan N.F."/>
            <person name="Baker D."/>
            <person name="Gharbi K."/>
            <person name="Hall N."/>
            <person name="Watson M."/>
            <person name="Adriaenssens E.M."/>
            <person name="Foster-Nyarko E."/>
            <person name="Jarju S."/>
            <person name="Secka A."/>
            <person name="Antonio M."/>
            <person name="Oren A."/>
            <person name="Chaudhuri R.R."/>
            <person name="La Ragione R."/>
            <person name="Hildebrand F."/>
            <person name="Pallen M.J."/>
        </authorList>
    </citation>
    <scope>NUCLEOTIDE SEQUENCE</scope>
    <source>
        <strain evidence="2">10192</strain>
    </source>
</reference>
<proteinExistence type="predicted"/>
<comment type="caution">
    <text evidence="2">The sequence shown here is derived from an EMBL/GenBank/DDBJ whole genome shotgun (WGS) entry which is preliminary data.</text>
</comment>
<dbReference type="EMBL" id="JADIND010000146">
    <property type="protein sequence ID" value="MBO8431058.1"/>
    <property type="molecule type" value="Genomic_DNA"/>
</dbReference>
<organism evidence="2 3">
    <name type="scientific">Candidatus Scatousia excrementipullorum</name>
    <dbReference type="NCBI Taxonomy" id="2840936"/>
    <lineage>
        <taxon>Bacteria</taxon>
        <taxon>Candidatus Scatousia</taxon>
    </lineage>
</organism>
<dbReference type="Gene3D" id="3.30.700.10">
    <property type="entry name" value="Glycoprotein, Type 4 Pilin"/>
    <property type="match status" value="1"/>
</dbReference>
<dbReference type="AlphaFoldDB" id="A0A9D9DP39"/>